<evidence type="ECO:0000313" key="2">
    <source>
        <dbReference type="EMBL" id="KAF5904005.1"/>
    </source>
</evidence>
<sequence>PEPTPRSFRQDYSLQDRVSIHHMTHMLTPNLHETGVPGGKTPSTGRNRQTACTQHRTLNAGSARQQSKPLL</sequence>
<protein>
    <submittedName>
        <fullName evidence="2">Ras guanine nucleotide exchange factor Y</fullName>
    </submittedName>
</protein>
<gene>
    <name evidence="2" type="primary">gefY</name>
    <name evidence="2" type="ORF">DAT39_006358</name>
</gene>
<organism evidence="2 3">
    <name type="scientific">Clarias magur</name>
    <name type="common">Asian catfish</name>
    <name type="synonym">Macropteronotus magur</name>
    <dbReference type="NCBI Taxonomy" id="1594786"/>
    <lineage>
        <taxon>Eukaryota</taxon>
        <taxon>Metazoa</taxon>
        <taxon>Chordata</taxon>
        <taxon>Craniata</taxon>
        <taxon>Vertebrata</taxon>
        <taxon>Euteleostomi</taxon>
        <taxon>Actinopterygii</taxon>
        <taxon>Neopterygii</taxon>
        <taxon>Teleostei</taxon>
        <taxon>Ostariophysi</taxon>
        <taxon>Siluriformes</taxon>
        <taxon>Clariidae</taxon>
        <taxon>Clarias</taxon>
    </lineage>
</organism>
<evidence type="ECO:0000256" key="1">
    <source>
        <dbReference type="SAM" id="MobiDB-lite"/>
    </source>
</evidence>
<evidence type="ECO:0000313" key="3">
    <source>
        <dbReference type="Proteomes" id="UP000727407"/>
    </source>
</evidence>
<reference evidence="2" key="1">
    <citation type="submission" date="2020-07" db="EMBL/GenBank/DDBJ databases">
        <title>Clarias magur genome sequencing, assembly and annotation.</title>
        <authorList>
            <person name="Kushwaha B."/>
            <person name="Kumar R."/>
            <person name="Das P."/>
            <person name="Joshi C.G."/>
            <person name="Kumar D."/>
            <person name="Nagpure N.S."/>
            <person name="Pandey M."/>
            <person name="Agarwal S."/>
            <person name="Srivastava S."/>
            <person name="Singh M."/>
            <person name="Sahoo L."/>
            <person name="Jayasankar P."/>
            <person name="Meher P.K."/>
            <person name="Koringa P.G."/>
            <person name="Iquebal M.A."/>
            <person name="Das S.P."/>
            <person name="Bit A."/>
            <person name="Patnaik S."/>
            <person name="Patel N."/>
            <person name="Shah T.M."/>
            <person name="Hinsu A."/>
            <person name="Jena J.K."/>
        </authorList>
    </citation>
    <scope>NUCLEOTIDE SEQUENCE</scope>
    <source>
        <strain evidence="2">CIFAMagur01</strain>
        <tissue evidence="2">Testis</tissue>
    </source>
</reference>
<proteinExistence type="predicted"/>
<comment type="caution">
    <text evidence="2">The sequence shown here is derived from an EMBL/GenBank/DDBJ whole genome shotgun (WGS) entry which is preliminary data.</text>
</comment>
<feature type="non-terminal residue" evidence="2">
    <location>
        <position position="71"/>
    </location>
</feature>
<accession>A0A8J4XF87</accession>
<dbReference type="EMBL" id="QNUK01000065">
    <property type="protein sequence ID" value="KAF5904005.1"/>
    <property type="molecule type" value="Genomic_DNA"/>
</dbReference>
<dbReference type="Proteomes" id="UP000727407">
    <property type="component" value="Unassembled WGS sequence"/>
</dbReference>
<dbReference type="AlphaFoldDB" id="A0A8J4XF87"/>
<feature type="compositionally biased region" description="Polar residues" evidence="1">
    <location>
        <begin position="41"/>
        <end position="71"/>
    </location>
</feature>
<feature type="region of interest" description="Disordered" evidence="1">
    <location>
        <begin position="29"/>
        <end position="71"/>
    </location>
</feature>
<feature type="non-terminal residue" evidence="2">
    <location>
        <position position="1"/>
    </location>
</feature>
<name>A0A8J4XF87_CLAMG</name>
<keyword evidence="3" id="KW-1185">Reference proteome</keyword>